<dbReference type="InterPro" id="IPR049978">
    <property type="entry name" value="SCO6880-like"/>
</dbReference>
<dbReference type="EMBL" id="CP046173">
    <property type="protein sequence ID" value="QIS23643.1"/>
    <property type="molecule type" value="Genomic_DNA"/>
</dbReference>
<proteinExistence type="predicted"/>
<gene>
    <name evidence="2" type="ORF">F6W96_40620</name>
</gene>
<accession>A0A6G9ZF75</accession>
<evidence type="ECO:0000313" key="3">
    <source>
        <dbReference type="Proteomes" id="UP000500953"/>
    </source>
</evidence>
<keyword evidence="1" id="KW-1133">Transmembrane helix</keyword>
<sequence length="509" mass="55479">MVDQAQSQPRRTYSAGHAVRRVYAFGLPKRVIFTVFPSILLGVVITLVGFVWVGIGWAVASIVAVVPLTVRFAGKTGYELLLLEWAWQRQRRSGRHILRAGPLSQAPGGRTRVPGVAAGTEMWWGTDKLGRRFGMIRTHSTGQYTAVLRCTPRGTAGMDMRLVDQMVAEWGQFLATVGEPGDLAAIVTVAETIPETGARLRTEMARIEHPQAPQEVRIWLAQAGAGEVADRTGFQLHMRMGVTWYARTEAKRRDPMVMVAELAERLPQMCAALARSQVVAEPMSDHQIAATVRRCYDAREEVEAAVEELMRHRGAPPAGETVDWLDAGPLAADEPDRGVYAHEGNYSRTWVMNAGPAGFHDETVLRPLLQGRTDIRRKRIALIQRPLPPGEASESVHADLLSSSAQVSTARGLASSRGLLKLAESKQARDEEARGAGVVDSSLLVTATADSLAELQSYFDITRDLGTAARRLRLRPAWKQQSAAFAAALGIGVLLPDHATVSPALKGDE</sequence>
<organism evidence="2 3">
    <name type="scientific">Nocardia terpenica</name>
    <dbReference type="NCBI Taxonomy" id="455432"/>
    <lineage>
        <taxon>Bacteria</taxon>
        <taxon>Bacillati</taxon>
        <taxon>Actinomycetota</taxon>
        <taxon>Actinomycetes</taxon>
        <taxon>Mycobacteriales</taxon>
        <taxon>Nocardiaceae</taxon>
        <taxon>Nocardia</taxon>
    </lineage>
</organism>
<dbReference type="NCBIfam" id="NF042935">
    <property type="entry name" value="SCO6880_fam"/>
    <property type="match status" value="1"/>
</dbReference>
<protein>
    <recommendedName>
        <fullName evidence="4">PrgI family protein</fullName>
    </recommendedName>
</protein>
<name>A0A6G9ZF75_9NOCA</name>
<dbReference type="Proteomes" id="UP000500953">
    <property type="component" value="Chromosome"/>
</dbReference>
<reference evidence="2 3" key="1">
    <citation type="journal article" date="2019" name="ACS Chem. Biol.">
        <title>Identification and Mobilization of a Cryptic Antibiotic Biosynthesis Gene Locus from a Human-Pathogenic Nocardia Isolate.</title>
        <authorList>
            <person name="Herisse M."/>
            <person name="Ishida K."/>
            <person name="Porter J.L."/>
            <person name="Howden B."/>
            <person name="Hertweck C."/>
            <person name="Stinear T.P."/>
            <person name="Pidot S.J."/>
        </authorList>
    </citation>
    <scope>NUCLEOTIDE SEQUENCE [LARGE SCALE GENOMIC DNA]</scope>
    <source>
        <strain evidence="2 3">AUSMDU00012715</strain>
    </source>
</reference>
<feature type="transmembrane region" description="Helical" evidence="1">
    <location>
        <begin position="31"/>
        <end position="59"/>
    </location>
</feature>
<evidence type="ECO:0008006" key="4">
    <source>
        <dbReference type="Google" id="ProtNLM"/>
    </source>
</evidence>
<keyword evidence="1" id="KW-0812">Transmembrane</keyword>
<dbReference type="RefSeq" id="WP_167490963.1">
    <property type="nucleotide sequence ID" value="NZ_CP046173.1"/>
</dbReference>
<evidence type="ECO:0000313" key="2">
    <source>
        <dbReference type="EMBL" id="QIS23643.1"/>
    </source>
</evidence>
<dbReference type="AlphaFoldDB" id="A0A6G9ZF75"/>
<keyword evidence="1" id="KW-0472">Membrane</keyword>
<evidence type="ECO:0000256" key="1">
    <source>
        <dbReference type="SAM" id="Phobius"/>
    </source>
</evidence>